<dbReference type="InterPro" id="IPR017932">
    <property type="entry name" value="GATase_2_dom"/>
</dbReference>
<dbReference type="Pfam" id="PF13537">
    <property type="entry name" value="GATase_7"/>
    <property type="match status" value="1"/>
</dbReference>
<dbReference type="GO" id="GO:0004044">
    <property type="term" value="F:amidophosphoribosyltransferase activity"/>
    <property type="evidence" value="ECO:0007669"/>
    <property type="project" value="UniProtKB-UniRule"/>
</dbReference>
<sequence length="474" mass="52292">MSGKKGVLTVDFHPPELDITTGQKPSEECAVVGYIGNNAYTNIIFALRALQHRGQESSGIATFDGKIHIKKGMGFVSEVFRDEFLEGRIGIGHNRYSTAGSKGVENAGPFVISSSMGYIGISHNGEVTNAHDLREKLKEKGYIFYSSSDTEVMLTEIVSEINKYGIRDGIKKAMLKIKGAYALAILINDTLYALRDPFGFRPLILGKNNDGYIVASESAAIDTVSGKVIRDVKPGELIEIRETGYRSIFTIEHEKSHCMFEYVYFARPDSIIDGKEVFDVRYNIGVRLATENPVNADVVVPVPDSGRSQALGYSVYSKIPYSEGLIKNRYSDRTFILPDQESRYNAIKIKLNTIKSVINGKRVVLVDDSIVRGNTMRHIIGILRKDGATEVHVRVGSPPIIAPCYFGVDMKTKDDFIANNNSIEDIRKEIGADSLAYISIEGLKESIGMNELCLGCLTGIYPDDIPEGAKPNYT</sequence>
<feature type="domain" description="Glutamine amidotransferase type-2" evidence="12">
    <location>
        <begin position="29"/>
        <end position="243"/>
    </location>
</feature>
<dbReference type="PATRIC" id="fig|333146.12.peg.1180"/>
<protein>
    <recommendedName>
        <fullName evidence="7">Amidophosphoribosyltransferase</fullName>
        <shortName evidence="7">ATase</shortName>
        <ecNumber evidence="7">2.4.2.14</ecNumber>
    </recommendedName>
    <alternativeName>
        <fullName evidence="7">Glutamine phosphoribosylpyrophosphate amidotransferase</fullName>
        <shortName evidence="7">GPATase</shortName>
    </alternativeName>
</protein>
<dbReference type="GO" id="GO:0051539">
    <property type="term" value="F:4 iron, 4 sulfur cluster binding"/>
    <property type="evidence" value="ECO:0007669"/>
    <property type="project" value="UniProtKB-KW"/>
</dbReference>
<evidence type="ECO:0000313" key="13">
    <source>
        <dbReference type="EMBL" id="AGO61143.1"/>
    </source>
</evidence>
<dbReference type="GO" id="GO:0006189">
    <property type="term" value="P:'de novo' IMP biosynthetic process"/>
    <property type="evidence" value="ECO:0007669"/>
    <property type="project" value="UniProtKB-UniRule"/>
</dbReference>
<dbReference type="Gene3D" id="3.40.50.2020">
    <property type="match status" value="1"/>
</dbReference>
<evidence type="ECO:0000256" key="5">
    <source>
        <dbReference type="ARBA" id="ARBA00022755"/>
    </source>
</evidence>
<keyword evidence="5 7" id="KW-0658">Purine biosynthesis</keyword>
<evidence type="ECO:0000256" key="7">
    <source>
        <dbReference type="HAMAP-Rule" id="MF_01931"/>
    </source>
</evidence>
<dbReference type="PROSITE" id="PS51278">
    <property type="entry name" value="GATASE_TYPE_2"/>
    <property type="match status" value="1"/>
</dbReference>
<evidence type="ECO:0000256" key="4">
    <source>
        <dbReference type="ARBA" id="ARBA00022679"/>
    </source>
</evidence>
<dbReference type="InterPro" id="IPR035584">
    <property type="entry name" value="PurF_N"/>
</dbReference>
<organism evidence="13 14">
    <name type="scientific">Ferroplasma acidarmanus Fer1</name>
    <dbReference type="NCBI Taxonomy" id="333146"/>
    <lineage>
        <taxon>Archaea</taxon>
        <taxon>Methanobacteriati</taxon>
        <taxon>Thermoplasmatota</taxon>
        <taxon>Thermoplasmata</taxon>
        <taxon>Thermoplasmatales</taxon>
        <taxon>Ferroplasmaceae</taxon>
        <taxon>Ferroplasma</taxon>
    </lineage>
</organism>
<keyword evidence="7 10" id="KW-0460">Magnesium</keyword>
<feature type="binding site" evidence="7 11">
    <location>
        <position position="456"/>
    </location>
    <ligand>
        <name>[4Fe-4S] cluster</name>
        <dbReference type="ChEBI" id="CHEBI:49883"/>
    </ligand>
</feature>
<keyword evidence="3 7" id="KW-0328">Glycosyltransferase</keyword>
<dbReference type="MEROPS" id="C44.001"/>
<dbReference type="InterPro" id="IPR005854">
    <property type="entry name" value="PurF"/>
</dbReference>
<keyword evidence="7 11" id="KW-0408">Iron</keyword>
<feature type="binding site" evidence="7 10">
    <location>
        <position position="368"/>
    </location>
    <ligand>
        <name>Mg(2+)</name>
        <dbReference type="ChEBI" id="CHEBI:18420"/>
    </ligand>
</feature>
<evidence type="ECO:0000259" key="12">
    <source>
        <dbReference type="PROSITE" id="PS51278"/>
    </source>
</evidence>
<keyword evidence="7" id="KW-0004">4Fe-4S</keyword>
<dbReference type="CDD" id="cd00715">
    <property type="entry name" value="GPATase_N"/>
    <property type="match status" value="1"/>
</dbReference>
<comment type="catalytic activity">
    <reaction evidence="7 8">
        <text>5-phospho-beta-D-ribosylamine + L-glutamate + diphosphate = 5-phospho-alpha-D-ribose 1-diphosphate + L-glutamine + H2O</text>
        <dbReference type="Rhea" id="RHEA:14905"/>
        <dbReference type="ChEBI" id="CHEBI:15377"/>
        <dbReference type="ChEBI" id="CHEBI:29985"/>
        <dbReference type="ChEBI" id="CHEBI:33019"/>
        <dbReference type="ChEBI" id="CHEBI:58017"/>
        <dbReference type="ChEBI" id="CHEBI:58359"/>
        <dbReference type="ChEBI" id="CHEBI:58681"/>
        <dbReference type="EC" id="2.4.2.14"/>
    </reaction>
</comment>
<dbReference type="NCBIfam" id="TIGR01134">
    <property type="entry name" value="purF"/>
    <property type="match status" value="1"/>
</dbReference>
<evidence type="ECO:0000256" key="10">
    <source>
        <dbReference type="PIRSR" id="PIRSR000485-2"/>
    </source>
</evidence>
<accession>S0APE5</accession>
<evidence type="ECO:0000256" key="3">
    <source>
        <dbReference type="ARBA" id="ARBA00022676"/>
    </source>
</evidence>
<feature type="binding site" evidence="7 10">
    <location>
        <position position="367"/>
    </location>
    <ligand>
        <name>Mg(2+)</name>
        <dbReference type="ChEBI" id="CHEBI:18420"/>
    </ligand>
</feature>
<dbReference type="RefSeq" id="WP_009887193.1">
    <property type="nucleotide sequence ID" value="NC_021592.1"/>
</dbReference>
<comment type="pathway">
    <text evidence="1 7 8">Purine metabolism; IMP biosynthesis via de novo pathway; N(1)-(5-phospho-D-ribosyl)glycinamide from 5-phospho-alpha-D-ribose 1-diphosphate: step 1/2.</text>
</comment>
<evidence type="ECO:0000256" key="9">
    <source>
        <dbReference type="PIRSR" id="PIRSR000485-1"/>
    </source>
</evidence>
<name>S0APE5_FERAC</name>
<dbReference type="AlphaFoldDB" id="S0APE5"/>
<dbReference type="UniPathway" id="UPA00074">
    <property type="reaction ID" value="UER00124"/>
</dbReference>
<feature type="binding site" evidence="7 10">
    <location>
        <position position="305"/>
    </location>
    <ligand>
        <name>Mg(2+)</name>
        <dbReference type="ChEBI" id="CHEBI:18420"/>
    </ligand>
</feature>
<dbReference type="HOGENOM" id="CLU_022389_3_1_2"/>
<evidence type="ECO:0000256" key="8">
    <source>
        <dbReference type="PIRNR" id="PIRNR000485"/>
    </source>
</evidence>
<dbReference type="GO" id="GO:0000287">
    <property type="term" value="F:magnesium ion binding"/>
    <property type="evidence" value="ECO:0007669"/>
    <property type="project" value="UniProtKB-UniRule"/>
</dbReference>
<evidence type="ECO:0000256" key="11">
    <source>
        <dbReference type="PIRSR" id="PIRSR000485-3"/>
    </source>
</evidence>
<dbReference type="PANTHER" id="PTHR11907">
    <property type="entry name" value="AMIDOPHOSPHORIBOSYLTRANSFERASE"/>
    <property type="match status" value="1"/>
</dbReference>
<dbReference type="InterPro" id="IPR029057">
    <property type="entry name" value="PRTase-like"/>
</dbReference>
<keyword evidence="14" id="KW-1185">Reference proteome</keyword>
<evidence type="ECO:0000313" key="14">
    <source>
        <dbReference type="Proteomes" id="UP000014660"/>
    </source>
</evidence>
<reference evidence="13 14" key="1">
    <citation type="journal article" date="2007" name="Proc. Natl. Acad. Sci. U.S.A.">
        <title>Genome dynamics in a natural archaeal population.</title>
        <authorList>
            <person name="Allen E.E."/>
            <person name="Tyson G.W."/>
            <person name="Whitaker R.J."/>
            <person name="Detter J.C."/>
            <person name="Richardson P.M."/>
            <person name="Banfield J.F."/>
        </authorList>
    </citation>
    <scope>NUCLEOTIDE SEQUENCE [LARGE SCALE GENOMIC DNA]</scope>
    <source>
        <strain evidence="14">fer1</strain>
    </source>
</reference>
<keyword evidence="4 7" id="KW-0808">Transferase</keyword>
<keyword evidence="7 11" id="KW-0411">Iron-sulfur</keyword>
<dbReference type="EC" id="2.4.2.14" evidence="7"/>
<feature type="binding site" evidence="7 11">
    <location>
        <position position="258"/>
    </location>
    <ligand>
        <name>[4Fe-4S] cluster</name>
        <dbReference type="ChEBI" id="CHEBI:49883"/>
    </ligand>
</feature>
<dbReference type="CDD" id="cd06223">
    <property type="entry name" value="PRTases_typeI"/>
    <property type="match status" value="1"/>
</dbReference>
<dbReference type="HAMAP" id="MF_01931">
    <property type="entry name" value="PurF"/>
    <property type="match status" value="1"/>
</dbReference>
<comment type="cofactor">
    <cofactor evidence="7 11">
        <name>[4Fe-4S] cluster</name>
        <dbReference type="ChEBI" id="CHEBI:49883"/>
    </cofactor>
    <text evidence="7 11">Binds 1 [4Fe-4S] cluster per subunit.</text>
</comment>
<dbReference type="KEGG" id="fac:FACI_IFERC01G1163"/>
<keyword evidence="7 10" id="KW-0479">Metal-binding</keyword>
<dbReference type="Gene3D" id="3.60.20.10">
    <property type="entry name" value="Glutamine Phosphoribosylpyrophosphate, subunit 1, domain 1"/>
    <property type="match status" value="1"/>
</dbReference>
<comment type="similarity">
    <text evidence="2 7 8">In the C-terminal section; belongs to the purine/pyrimidine phosphoribosyltransferase family.</text>
</comment>
<dbReference type="SUPFAM" id="SSF53271">
    <property type="entry name" value="PRTase-like"/>
    <property type="match status" value="1"/>
</dbReference>
<dbReference type="Pfam" id="PF00156">
    <property type="entry name" value="Pribosyltran"/>
    <property type="match status" value="1"/>
</dbReference>
<dbReference type="SUPFAM" id="SSF56235">
    <property type="entry name" value="N-terminal nucleophile aminohydrolases (Ntn hydrolases)"/>
    <property type="match status" value="1"/>
</dbReference>
<feature type="binding site" evidence="7 11">
    <location>
        <position position="453"/>
    </location>
    <ligand>
        <name>[4Fe-4S] cluster</name>
        <dbReference type="ChEBI" id="CHEBI:49883"/>
    </ligand>
</feature>
<dbReference type="Proteomes" id="UP000014660">
    <property type="component" value="Chromosome"/>
</dbReference>
<gene>
    <name evidence="7" type="primary">purF</name>
    <name evidence="13" type="ORF">FACI_IFERC00001G1163</name>
</gene>
<dbReference type="EMBL" id="CP004145">
    <property type="protein sequence ID" value="AGO61143.1"/>
    <property type="molecule type" value="Genomic_DNA"/>
</dbReference>
<feature type="binding site" evidence="7 11">
    <location>
        <position position="404"/>
    </location>
    <ligand>
        <name>[4Fe-4S] cluster</name>
        <dbReference type="ChEBI" id="CHEBI:49883"/>
    </ligand>
</feature>
<comment type="cofactor">
    <cofactor evidence="7 10">
        <name>Mg(2+)</name>
        <dbReference type="ChEBI" id="CHEBI:18420"/>
    </cofactor>
    <text evidence="7 10">Binds 1 Mg(2+) ion per subunit.</text>
</comment>
<dbReference type="InterPro" id="IPR029055">
    <property type="entry name" value="Ntn_hydrolases_N"/>
</dbReference>
<dbReference type="GeneID" id="16025336"/>
<evidence type="ECO:0000256" key="6">
    <source>
        <dbReference type="ARBA" id="ARBA00022962"/>
    </source>
</evidence>
<comment type="function">
    <text evidence="7">Catalyzes the formation of phosphoribosylamine from phosphoribosylpyrophosphate (PRPP) and glutamine.</text>
</comment>
<evidence type="ECO:0000256" key="2">
    <source>
        <dbReference type="ARBA" id="ARBA00010138"/>
    </source>
</evidence>
<proteinExistence type="inferred from homology"/>
<feature type="active site" description="Nucleophile" evidence="7 9">
    <location>
        <position position="29"/>
    </location>
</feature>
<evidence type="ECO:0000256" key="1">
    <source>
        <dbReference type="ARBA" id="ARBA00005209"/>
    </source>
</evidence>
<dbReference type="GO" id="GO:0009113">
    <property type="term" value="P:purine nucleobase biosynthetic process"/>
    <property type="evidence" value="ECO:0007669"/>
    <property type="project" value="UniProtKB-UniRule"/>
</dbReference>
<keyword evidence="6 7" id="KW-0315">Glutamine amidotransferase</keyword>
<dbReference type="PIRSF" id="PIRSF000485">
    <property type="entry name" value="Amd_phspho_trans"/>
    <property type="match status" value="1"/>
</dbReference>
<dbReference type="InterPro" id="IPR000836">
    <property type="entry name" value="PRTase_dom"/>
</dbReference>